<organism evidence="2 3">
    <name type="scientific">Merluccius polli</name>
    <name type="common">Benguela hake</name>
    <name type="synonym">Merluccius cadenati</name>
    <dbReference type="NCBI Taxonomy" id="89951"/>
    <lineage>
        <taxon>Eukaryota</taxon>
        <taxon>Metazoa</taxon>
        <taxon>Chordata</taxon>
        <taxon>Craniata</taxon>
        <taxon>Vertebrata</taxon>
        <taxon>Euteleostomi</taxon>
        <taxon>Actinopterygii</taxon>
        <taxon>Neopterygii</taxon>
        <taxon>Teleostei</taxon>
        <taxon>Neoteleostei</taxon>
        <taxon>Acanthomorphata</taxon>
        <taxon>Zeiogadaria</taxon>
        <taxon>Gadariae</taxon>
        <taxon>Gadiformes</taxon>
        <taxon>Gadoidei</taxon>
        <taxon>Merlucciidae</taxon>
        <taxon>Merluccius</taxon>
    </lineage>
</organism>
<feature type="region of interest" description="Disordered" evidence="1">
    <location>
        <begin position="163"/>
        <end position="192"/>
    </location>
</feature>
<sequence length="293" mass="31795">MCYSEKVAKSENVLQRKAISRRGMAISRRGMATRCRRRTRGAAETERLIGDLLESFGGANGRDTMGIPLLDQDQDPPGVELYTETGRLTRGGGGQPAGSTSLESFHLHPNRFIPGESANPWHFQAFLLEGLMARAPIQLYELNCRTLSLWFTRTQREKERTVLVPGVAAEGRPPAAGATAAAPGPGAPAVDRPPAAAAAAAAAAASSASLWVQNCMAEEEEGRAEGTARNSRICPGRRATSRLHKCRKYGQPKRRETGHTRYGSEHFCSATAGKSVEDWLREMKERDPGRAPD</sequence>
<evidence type="ECO:0000313" key="3">
    <source>
        <dbReference type="Proteomes" id="UP001174136"/>
    </source>
</evidence>
<keyword evidence="3" id="KW-1185">Reference proteome</keyword>
<feature type="compositionally biased region" description="Low complexity" evidence="1">
    <location>
        <begin position="165"/>
        <end position="192"/>
    </location>
</feature>
<evidence type="ECO:0000256" key="1">
    <source>
        <dbReference type="SAM" id="MobiDB-lite"/>
    </source>
</evidence>
<dbReference type="AlphaFoldDB" id="A0AA47ML88"/>
<protein>
    <submittedName>
        <fullName evidence="2">Uncharacterized protein</fullName>
    </submittedName>
</protein>
<dbReference type="PANTHER" id="PTHR47773:SF1">
    <property type="entry name" value="C2H2-TYPE DOMAIN-CONTAINING PROTEIN"/>
    <property type="match status" value="1"/>
</dbReference>
<proteinExistence type="predicted"/>
<reference evidence="2" key="1">
    <citation type="journal article" date="2023" name="Front. Mar. Sci.">
        <title>A new Merluccius polli reference genome to investigate the effects of global change in West African waters.</title>
        <authorList>
            <person name="Mateo J.L."/>
            <person name="Blanco-Fernandez C."/>
            <person name="Garcia-Vazquez E."/>
            <person name="Machado-Schiaffino G."/>
        </authorList>
    </citation>
    <scope>NUCLEOTIDE SEQUENCE</scope>
    <source>
        <strain evidence="2">C29</strain>
        <tissue evidence="2">Fin</tissue>
    </source>
</reference>
<gene>
    <name evidence="2" type="ORF">N1851_020174</name>
</gene>
<name>A0AA47ML88_MERPO</name>
<dbReference type="EMBL" id="JAOPHQ010003707">
    <property type="protein sequence ID" value="KAK0142135.1"/>
    <property type="molecule type" value="Genomic_DNA"/>
</dbReference>
<dbReference type="Proteomes" id="UP001174136">
    <property type="component" value="Unassembled WGS sequence"/>
</dbReference>
<evidence type="ECO:0000313" key="2">
    <source>
        <dbReference type="EMBL" id="KAK0142135.1"/>
    </source>
</evidence>
<comment type="caution">
    <text evidence="2">The sequence shown here is derived from an EMBL/GenBank/DDBJ whole genome shotgun (WGS) entry which is preliminary data.</text>
</comment>
<dbReference type="PANTHER" id="PTHR47773">
    <property type="entry name" value="SI:DKEY-9I5.2-RELATED"/>
    <property type="match status" value="1"/>
</dbReference>
<accession>A0AA47ML88</accession>